<reference evidence="2" key="2">
    <citation type="journal article" date="2023" name="IMA Fungus">
        <title>Comparative genomic study of the Penicillium genus elucidates a diverse pangenome and 15 lateral gene transfer events.</title>
        <authorList>
            <person name="Petersen C."/>
            <person name="Sorensen T."/>
            <person name="Nielsen M.R."/>
            <person name="Sondergaard T.E."/>
            <person name="Sorensen J.L."/>
            <person name="Fitzpatrick D.A."/>
            <person name="Frisvad J.C."/>
            <person name="Nielsen K.L."/>
        </authorList>
    </citation>
    <scope>NUCLEOTIDE SEQUENCE</scope>
    <source>
        <strain evidence="2">IBT 21917</strain>
    </source>
</reference>
<comment type="caution">
    <text evidence="2">The sequence shown here is derived from an EMBL/GenBank/DDBJ whole genome shotgun (WGS) entry which is preliminary data.</text>
</comment>
<dbReference type="OrthoDB" id="9977870at2759"/>
<evidence type="ECO:0000256" key="1">
    <source>
        <dbReference type="SAM" id="MobiDB-lite"/>
    </source>
</evidence>
<dbReference type="Proteomes" id="UP001146351">
    <property type="component" value="Unassembled WGS sequence"/>
</dbReference>
<dbReference type="EMBL" id="JAPQKO010000005">
    <property type="protein sequence ID" value="KAJ5162227.1"/>
    <property type="molecule type" value="Genomic_DNA"/>
</dbReference>
<feature type="compositionally biased region" description="Polar residues" evidence="1">
    <location>
        <begin position="122"/>
        <end position="140"/>
    </location>
</feature>
<proteinExistence type="predicted"/>
<dbReference type="AlphaFoldDB" id="A0A9W9LL09"/>
<feature type="compositionally biased region" description="Polar residues" evidence="1">
    <location>
        <begin position="70"/>
        <end position="112"/>
    </location>
</feature>
<name>A0A9W9LL09_9EURO</name>
<reference evidence="2" key="1">
    <citation type="submission" date="2022-11" db="EMBL/GenBank/DDBJ databases">
        <authorList>
            <person name="Petersen C."/>
        </authorList>
    </citation>
    <scope>NUCLEOTIDE SEQUENCE</scope>
    <source>
        <strain evidence="2">IBT 21917</strain>
    </source>
</reference>
<feature type="region of interest" description="Disordered" evidence="1">
    <location>
        <begin position="352"/>
        <end position="393"/>
    </location>
</feature>
<feature type="region of interest" description="Disordered" evidence="1">
    <location>
        <begin position="66"/>
        <end position="140"/>
    </location>
</feature>
<sequence>MASTPASPNLDEDKYRTEVLGFDSAEAEQARAQQLTDEAHQLGLKVPEIEVSAPVAASIASGMGDLASPLLSSGSSTDRNSTYEGSITPSHEPSSPTQSPLDQVTSSLSEITIASERAKPGSTRSLVSLSTRPTSYCSSESRAVVGGLGYDGLAVHPNRNSVLSVASAEKQEKRRRSLKEALGRFHFRRKRPYSNLILPPDAQVSVARNDDGVERVYIEEPPVPATTDGESAEGCVNEPQSQVEIPIFDKESLQRSLDDPELGEMLGRHLMERNRHLLFQEATLNHLRRRHQIAITERRSDHERQEEEKRDKNINDLGEIEERQLAREIEQQREFERAKMNSRTRIKYMEGYFQTTSPPPSPATANTEQDESSESFFDPEKTPPPRRFTQQQKEQLEQEYHVHESMDALHEARIKVLRDRQENKLQEAMARLERELNTLCTQNVKSISALQTEHRNEETSTIKAFDTKKAELRRRWDLEEAILRRQLEDRNGLPYGPLPPISFNAVDSETRDSTLSVSEHSPVTPTTPS</sequence>
<feature type="compositionally biased region" description="Polar residues" evidence="1">
    <location>
        <begin position="513"/>
        <end position="529"/>
    </location>
</feature>
<protein>
    <submittedName>
        <fullName evidence="2">Uncharacterized protein</fullName>
    </submittedName>
</protein>
<evidence type="ECO:0000313" key="2">
    <source>
        <dbReference type="EMBL" id="KAJ5162227.1"/>
    </source>
</evidence>
<evidence type="ECO:0000313" key="3">
    <source>
        <dbReference type="Proteomes" id="UP001146351"/>
    </source>
</evidence>
<accession>A0A9W9LL09</accession>
<gene>
    <name evidence="2" type="ORF">N7492_007619</name>
</gene>
<feature type="region of interest" description="Disordered" evidence="1">
    <location>
        <begin position="490"/>
        <end position="529"/>
    </location>
</feature>
<keyword evidence="3" id="KW-1185">Reference proteome</keyword>
<organism evidence="2 3">
    <name type="scientific">Penicillium capsulatum</name>
    <dbReference type="NCBI Taxonomy" id="69766"/>
    <lineage>
        <taxon>Eukaryota</taxon>
        <taxon>Fungi</taxon>
        <taxon>Dikarya</taxon>
        <taxon>Ascomycota</taxon>
        <taxon>Pezizomycotina</taxon>
        <taxon>Eurotiomycetes</taxon>
        <taxon>Eurotiomycetidae</taxon>
        <taxon>Eurotiales</taxon>
        <taxon>Aspergillaceae</taxon>
        <taxon>Penicillium</taxon>
    </lineage>
</organism>